<name>A0A1Y2B2B3_9FUNG</name>
<comment type="caution">
    <text evidence="2">The sequence shown here is derived from an EMBL/GenBank/DDBJ whole genome shotgun (WGS) entry which is preliminary data.</text>
</comment>
<feature type="coiled-coil region" evidence="1">
    <location>
        <begin position="48"/>
        <end position="96"/>
    </location>
</feature>
<dbReference type="Proteomes" id="UP000193920">
    <property type="component" value="Unassembled WGS sequence"/>
</dbReference>
<evidence type="ECO:0000256" key="1">
    <source>
        <dbReference type="SAM" id="Coils"/>
    </source>
</evidence>
<keyword evidence="1" id="KW-0175">Coiled coil</keyword>
<protein>
    <submittedName>
        <fullName evidence="2">Uncharacterized protein</fullName>
    </submittedName>
</protein>
<sequence>MSNQYNNKESSSSITLSTNDMYQELRTRFEQYRTFSNIFDDVEIKIKIKQLERDQREQKRRFNSLSDRCHETEEELSQMTQKLERTSNELNQINDILNLIFGELHPSPSLSLDESKIIIMNRRLDLAFTKLNEIKNEFEQFKETQEHFNNEIKKKLDSL</sequence>
<dbReference type="EMBL" id="MCOG01000187">
    <property type="protein sequence ID" value="ORY28225.1"/>
    <property type="molecule type" value="Genomic_DNA"/>
</dbReference>
<evidence type="ECO:0000313" key="2">
    <source>
        <dbReference type="EMBL" id="ORY28225.1"/>
    </source>
</evidence>
<evidence type="ECO:0000313" key="3">
    <source>
        <dbReference type="Proteomes" id="UP000193920"/>
    </source>
</evidence>
<reference evidence="2 3" key="1">
    <citation type="submission" date="2016-08" db="EMBL/GenBank/DDBJ databases">
        <title>A Parts List for Fungal Cellulosomes Revealed by Comparative Genomics.</title>
        <authorList>
            <consortium name="DOE Joint Genome Institute"/>
            <person name="Haitjema C.H."/>
            <person name="Gilmore S.P."/>
            <person name="Henske J.K."/>
            <person name="Solomon K.V."/>
            <person name="De Groot R."/>
            <person name="Kuo A."/>
            <person name="Mondo S.J."/>
            <person name="Salamov A.A."/>
            <person name="Labutti K."/>
            <person name="Zhao Z."/>
            <person name="Chiniquy J."/>
            <person name="Barry K."/>
            <person name="Brewer H.M."/>
            <person name="Purvine S.O."/>
            <person name="Wright A.T."/>
            <person name="Boxma B."/>
            <person name="Van Alen T."/>
            <person name="Hackstein J.H."/>
            <person name="Baker S.E."/>
            <person name="Grigoriev I.V."/>
            <person name="O'Malley M.A."/>
        </authorList>
    </citation>
    <scope>NUCLEOTIDE SEQUENCE [LARGE SCALE GENOMIC DNA]</scope>
    <source>
        <strain evidence="2 3">G1</strain>
    </source>
</reference>
<organism evidence="2 3">
    <name type="scientific">Neocallimastix californiae</name>
    <dbReference type="NCBI Taxonomy" id="1754190"/>
    <lineage>
        <taxon>Eukaryota</taxon>
        <taxon>Fungi</taxon>
        <taxon>Fungi incertae sedis</taxon>
        <taxon>Chytridiomycota</taxon>
        <taxon>Chytridiomycota incertae sedis</taxon>
        <taxon>Neocallimastigomycetes</taxon>
        <taxon>Neocallimastigales</taxon>
        <taxon>Neocallimastigaceae</taxon>
        <taxon>Neocallimastix</taxon>
    </lineage>
</organism>
<proteinExistence type="predicted"/>
<keyword evidence="3" id="KW-1185">Reference proteome</keyword>
<dbReference type="AlphaFoldDB" id="A0A1Y2B2B3"/>
<gene>
    <name evidence="2" type="ORF">LY90DRAFT_513185</name>
</gene>
<accession>A0A1Y2B2B3</accession>